<dbReference type="Pfam" id="PF01243">
    <property type="entry name" value="PNPOx_N"/>
    <property type="match status" value="1"/>
</dbReference>
<dbReference type="GeneID" id="95514807"/>
<accession>A0A1H5DAK3</accession>
<dbReference type="Proteomes" id="UP000182375">
    <property type="component" value="Unassembled WGS sequence"/>
</dbReference>
<dbReference type="InterPro" id="IPR012349">
    <property type="entry name" value="Split_barrel_FMN-bd"/>
</dbReference>
<protein>
    <recommendedName>
        <fullName evidence="1">Pyridoxamine 5'-phosphate oxidase N-terminal domain-containing protein</fullName>
    </recommendedName>
</protein>
<proteinExistence type="predicted"/>
<dbReference type="InterPro" id="IPR011576">
    <property type="entry name" value="Pyridox_Oxase_N"/>
</dbReference>
<dbReference type="Gene3D" id="2.30.110.10">
    <property type="entry name" value="Electron Transport, Fmn-binding Protein, Chain A"/>
    <property type="match status" value="1"/>
</dbReference>
<name>A0A1H5DAK3_9ACTN</name>
<feature type="domain" description="Pyridoxamine 5'-phosphate oxidase N-terminal" evidence="1">
    <location>
        <begin position="44"/>
        <end position="135"/>
    </location>
</feature>
<dbReference type="RefSeq" id="WP_070023018.1">
    <property type="nucleotide sequence ID" value="NZ_FNTD01000004.1"/>
</dbReference>
<dbReference type="PANTHER" id="PTHR42815">
    <property type="entry name" value="FAD-BINDING, PUTATIVE (AFU_ORTHOLOGUE AFUA_6G07600)-RELATED"/>
    <property type="match status" value="1"/>
</dbReference>
<dbReference type="SUPFAM" id="SSF50475">
    <property type="entry name" value="FMN-binding split barrel"/>
    <property type="match status" value="1"/>
</dbReference>
<reference evidence="2 3" key="1">
    <citation type="submission" date="2016-10" db="EMBL/GenBank/DDBJ databases">
        <authorList>
            <person name="de Groot N.N."/>
        </authorList>
    </citation>
    <scope>NUCLEOTIDE SEQUENCE [LARGE SCALE GENOMIC DNA]</scope>
    <source>
        <strain evidence="2 3">DSM 40306</strain>
    </source>
</reference>
<evidence type="ECO:0000313" key="2">
    <source>
        <dbReference type="EMBL" id="SED75867.1"/>
    </source>
</evidence>
<sequence>MTRFARIAYTDSVRGVQERNGSGQAMLRQLDGPDEPDPLGPVEQQFIAERDSFYMATVSETGWPYIQHRGGPPGFLHVLDEHTVAFADVGGNRQFITTGNLRHNDRVALFLMDYAYRTRLKLFGRARWQDADEAPALAGRLARPRTDGRLERLVTITVEGLSWNCPKHITPRFTPAELDEVLQPIRDEITRLREANRALTAEKKE</sequence>
<dbReference type="EMBL" id="FNTD01000004">
    <property type="protein sequence ID" value="SED75867.1"/>
    <property type="molecule type" value="Genomic_DNA"/>
</dbReference>
<evidence type="ECO:0000313" key="3">
    <source>
        <dbReference type="Proteomes" id="UP000182375"/>
    </source>
</evidence>
<dbReference type="STRING" id="67331.SAMN04490357_5738"/>
<dbReference type="AlphaFoldDB" id="A0A1H5DAK3"/>
<evidence type="ECO:0000259" key="1">
    <source>
        <dbReference type="Pfam" id="PF01243"/>
    </source>
</evidence>
<organism evidence="2 3">
    <name type="scientific">Streptomyces misionensis</name>
    <dbReference type="NCBI Taxonomy" id="67331"/>
    <lineage>
        <taxon>Bacteria</taxon>
        <taxon>Bacillati</taxon>
        <taxon>Actinomycetota</taxon>
        <taxon>Actinomycetes</taxon>
        <taxon>Kitasatosporales</taxon>
        <taxon>Streptomycetaceae</taxon>
        <taxon>Streptomyces</taxon>
    </lineage>
</organism>
<dbReference type="PANTHER" id="PTHR42815:SF2">
    <property type="entry name" value="FAD-BINDING, PUTATIVE (AFU_ORTHOLOGUE AFUA_6G07600)-RELATED"/>
    <property type="match status" value="1"/>
</dbReference>
<gene>
    <name evidence="2" type="ORF">SAMN04490357_5738</name>
</gene>